<evidence type="ECO:0000259" key="10">
    <source>
        <dbReference type="Pfam" id="PF10487"/>
    </source>
</evidence>
<feature type="domain" description="Nucleoporin Nup188 N-terminal subdomain III" evidence="12">
    <location>
        <begin position="542"/>
        <end position="954"/>
    </location>
</feature>
<keyword evidence="14" id="KW-1185">Reference proteome</keyword>
<evidence type="ECO:0000256" key="4">
    <source>
        <dbReference type="ARBA" id="ARBA00022927"/>
    </source>
</evidence>
<comment type="similarity">
    <text evidence="8">Belongs to the Nup188 family.</text>
</comment>
<dbReference type="GO" id="GO:0017056">
    <property type="term" value="F:structural constituent of nuclear pore"/>
    <property type="evidence" value="ECO:0007669"/>
    <property type="project" value="InterPro"/>
</dbReference>
<evidence type="ECO:0000256" key="3">
    <source>
        <dbReference type="ARBA" id="ARBA00022816"/>
    </source>
</evidence>
<dbReference type="Pfam" id="PF10487">
    <property type="entry name" value="Nup188_N"/>
    <property type="match status" value="1"/>
</dbReference>
<keyword evidence="5" id="KW-0811">Translocation</keyword>
<organism evidence="13 14">
    <name type="scientific">Hyphopichia burtonii NRRL Y-1933</name>
    <dbReference type="NCBI Taxonomy" id="984485"/>
    <lineage>
        <taxon>Eukaryota</taxon>
        <taxon>Fungi</taxon>
        <taxon>Dikarya</taxon>
        <taxon>Ascomycota</taxon>
        <taxon>Saccharomycotina</taxon>
        <taxon>Pichiomycetes</taxon>
        <taxon>Debaryomycetaceae</taxon>
        <taxon>Hyphopichia</taxon>
    </lineage>
</organism>
<evidence type="ECO:0000313" key="13">
    <source>
        <dbReference type="EMBL" id="ODV69787.1"/>
    </source>
</evidence>
<keyword evidence="7" id="KW-0539">Nucleus</keyword>
<dbReference type="GO" id="GO:0051028">
    <property type="term" value="P:mRNA transport"/>
    <property type="evidence" value="ECO:0007669"/>
    <property type="project" value="UniProtKB-KW"/>
</dbReference>
<sequence length="1631" mass="185262">MANLRPIQTTQLWTFDSALSLLRSFCDPYIVGALDQYLLQNSEVLLNPAPFSKTKEEEAYKRKELSLRNTIYTDITDSNLKDAEKLTQLLNLDNKEVLRIVRQTCIKTPERKLTNYGKFRSKLPDDREKYLEEERLLLYTGKILKERRTVLRLVIELLNNKLNPNVSSIVQNLGKDIILSDSYIEKLISSLSSSVESIINKSYLTGISSELDDTIYTETILFIIESLKVLVELLISNNLKKETVFKWFEFMNSTNFLLSLGPHISFTESFALIQGIVTVLTIQVLDIDNDLDTSDLISYLNDGSTFKFMNEVILDSENSNTILLFTWGIILLKKKIILEDALENNNKSLTSFIEQISLENINLSINHLSNRVSTVDVFSNLSKLDDLLKFDNIYASILSTLILSILPLVSATPDICSTISQILRNAPNSMIQRFFDNEAAESIIILSRAKFPILLSPYLRIASINGNFAFHEFQELRSYISLFNKSEFNSLYDIDSDNTDLIKLNKSIDLFPPFEVNQKLSLVLNKDTKGKLLPAGNQDQVLVTFLYNFNGWAFLGRVLQNVSKIFDISDKEKVDFITDILTLLNKVVEDNSPDEAKLAFEAMSAFTDDSDIIEVIIRLFEQALHSRNIDMLEPLITLLSNVTPFLSYRIWPCLSKSSLLSDNGKEGFAATIFGAIEMVKGDYKFTTGLIRLVDSLVQNCLSLDEDYPIKSKSAVLSRFVGHLILVFESFIHCRFNEGYQKLEVGVLILDIFSNILINVYGIDEESAPNEKVTKVFADASMKILDSFLVTNSDYSRSSFPIISMIDSITKNSNVYELCDISGFWYETWIHRGLTFAQQIITIRSALGYFPSTFEKDLFSKLPLLVTAYAQRESLRKNVLDLIIALTTGKWEHEPIPSLLSHLGRDHAQILLHSLSSDLDNVFDDYKMKISLYDFICAVMDGNQEGLSVLFISGRDVFGEFTNNGKKDKEDVKPISLLNTLKKNVNDMKYYPTDVSLHLVDAIALAFNSWTTVRESENDVDFIKELIDRSKRTTNKALDLPEGYRSFCYNLKLISKITEILSLFLFTTKNDKCKSLIIEYITSNEFIDSLEDRFSISDYQPSLHLHAQESFENTFSGLRLSQFTAALPKRNRLGLHDIYNFNLMQRLFAEKKDWPLMRDQLIASSLNLQYMNAQIAVAKSSGALLTAFCKKAPGQLKPGHLKFVSNLLSINVTEGIPAEFFREIYQERIETAFYLLYSIHNVPEIKKDPTDVFEIIKCLSELLSSSTMDFLNKLTGESVSYKSLLRMVYISLNLIKNEFTLIIEYFSVFHDLFGLLITKGTRNILIDLQNDVYLSRTNKNHISHKLGHRLDDLQLLFSILKVFMSLKSSPSLQNSMASLVIENGTIKSLLNLYSFSHLIEVNNEHIFAQLSLMFIQQLLTVDIIAEHFVSTGLLVVLVQSSISQPIKNGGISISNAPQYHRIWTNGILPTYITILAKLGPKVILELCLALQAFGKQIEFCIESWAKDSSSISISSALVAETSQILLVFQMLQSSNFKEYLETLQDRLPGINSSGQNSVDMPILPGLDTEAKRDDFVDCINNLIKHPKFLSSRIVPSSIEEVQIIEKGDVLFSRLAKVIVEEIRELKEFFNTD</sequence>
<dbReference type="Proteomes" id="UP000095085">
    <property type="component" value="Unassembled WGS sequence"/>
</dbReference>
<dbReference type="InterPro" id="IPR041634">
    <property type="entry name" value="Nup188_C"/>
</dbReference>
<keyword evidence="2" id="KW-0813">Transport</keyword>
<feature type="domain" description="Nuclear pore protein Nup188 C-terminal" evidence="11">
    <location>
        <begin position="1256"/>
        <end position="1623"/>
    </location>
</feature>
<keyword evidence="3" id="KW-0509">mRNA transport</keyword>
<dbReference type="InterPro" id="IPR048883">
    <property type="entry name" value="Nup188_N-subdom_III"/>
</dbReference>
<evidence type="ECO:0000313" key="14">
    <source>
        <dbReference type="Proteomes" id="UP000095085"/>
    </source>
</evidence>
<dbReference type="GO" id="GO:0044611">
    <property type="term" value="C:nuclear pore inner ring"/>
    <property type="evidence" value="ECO:0007669"/>
    <property type="project" value="TreeGrafter"/>
</dbReference>
<accession>A0A1E4RRA7</accession>
<dbReference type="EMBL" id="KV454538">
    <property type="protein sequence ID" value="ODV69787.1"/>
    <property type="molecule type" value="Genomic_DNA"/>
</dbReference>
<proteinExistence type="inferred from homology"/>
<protein>
    <recommendedName>
        <fullName evidence="9">Nucleoporin NUP188</fullName>
    </recommendedName>
</protein>
<dbReference type="GO" id="GO:0006606">
    <property type="term" value="P:protein import into nucleus"/>
    <property type="evidence" value="ECO:0007669"/>
    <property type="project" value="TreeGrafter"/>
</dbReference>
<comment type="subcellular location">
    <subcellularLocation>
        <location evidence="1">Nucleus</location>
        <location evidence="1">Nuclear pore complex</location>
    </subcellularLocation>
</comment>
<dbReference type="PANTHER" id="PTHR31431">
    <property type="entry name" value="NUCLEOPORIN NUP188 HOMOLOG"/>
    <property type="match status" value="1"/>
</dbReference>
<evidence type="ECO:0000256" key="8">
    <source>
        <dbReference type="ARBA" id="ARBA00038387"/>
    </source>
</evidence>
<evidence type="ECO:0000259" key="12">
    <source>
        <dbReference type="Pfam" id="PF21093"/>
    </source>
</evidence>
<evidence type="ECO:0000256" key="1">
    <source>
        <dbReference type="ARBA" id="ARBA00004567"/>
    </source>
</evidence>
<keyword evidence="4" id="KW-0653">Protein transport</keyword>
<feature type="domain" description="Nucleoporin Nup188 N-terminal" evidence="10">
    <location>
        <begin position="33"/>
        <end position="492"/>
    </location>
</feature>
<evidence type="ECO:0000256" key="5">
    <source>
        <dbReference type="ARBA" id="ARBA00023010"/>
    </source>
</evidence>
<dbReference type="SUPFAM" id="SSF48371">
    <property type="entry name" value="ARM repeat"/>
    <property type="match status" value="1"/>
</dbReference>
<name>A0A1E4RRA7_9ASCO</name>
<dbReference type="GeneID" id="30992747"/>
<keyword evidence="6" id="KW-0906">Nuclear pore complex</keyword>
<evidence type="ECO:0000256" key="6">
    <source>
        <dbReference type="ARBA" id="ARBA00023132"/>
    </source>
</evidence>
<dbReference type="InterPro" id="IPR016024">
    <property type="entry name" value="ARM-type_fold"/>
</dbReference>
<dbReference type="STRING" id="984485.A0A1E4RRA7"/>
<dbReference type="RefSeq" id="XP_020078854.1">
    <property type="nucleotide sequence ID" value="XM_020218197.1"/>
</dbReference>
<evidence type="ECO:0000256" key="2">
    <source>
        <dbReference type="ARBA" id="ARBA00022448"/>
    </source>
</evidence>
<dbReference type="Pfam" id="PF18378">
    <property type="entry name" value="Nup188_C"/>
    <property type="match status" value="1"/>
</dbReference>
<dbReference type="InterPro" id="IPR018864">
    <property type="entry name" value="Nucleoporin_Nup188_N"/>
</dbReference>
<dbReference type="Gene3D" id="1.25.10.70">
    <property type="match status" value="1"/>
</dbReference>
<evidence type="ECO:0000256" key="9">
    <source>
        <dbReference type="ARBA" id="ARBA00040174"/>
    </source>
</evidence>
<dbReference type="OrthoDB" id="102511at2759"/>
<dbReference type="InterPro" id="IPR044840">
    <property type="entry name" value="Nup188"/>
</dbReference>
<reference evidence="14" key="1">
    <citation type="submission" date="2016-05" db="EMBL/GenBank/DDBJ databases">
        <title>Comparative genomics of biotechnologically important yeasts.</title>
        <authorList>
            <consortium name="DOE Joint Genome Institute"/>
            <person name="Riley R."/>
            <person name="Haridas S."/>
            <person name="Wolfe K.H."/>
            <person name="Lopes M.R."/>
            <person name="Hittinger C.T."/>
            <person name="Goker M."/>
            <person name="Salamov A."/>
            <person name="Wisecaver J."/>
            <person name="Long T.M."/>
            <person name="Aerts A.L."/>
            <person name="Barry K."/>
            <person name="Choi C."/>
            <person name="Clum A."/>
            <person name="Coughlan A.Y."/>
            <person name="Deshpande S."/>
            <person name="Douglass A.P."/>
            <person name="Hanson S.J."/>
            <person name="Klenk H.-P."/>
            <person name="Labutti K."/>
            <person name="Lapidus A."/>
            <person name="Lindquist E."/>
            <person name="Lipzen A."/>
            <person name="Meier-Kolthoff J.P."/>
            <person name="Ohm R.A."/>
            <person name="Otillar R.P."/>
            <person name="Pangilinan J."/>
            <person name="Peng Y."/>
            <person name="Rokas A."/>
            <person name="Rosa C.A."/>
            <person name="Scheuner C."/>
            <person name="Sibirny A.A."/>
            <person name="Slot J.C."/>
            <person name="Stielow J.B."/>
            <person name="Sun H."/>
            <person name="Kurtzman C.P."/>
            <person name="Blackwell M."/>
            <person name="Grigoriev I.V."/>
            <person name="Jeffries T.W."/>
        </authorList>
    </citation>
    <scope>NUCLEOTIDE SEQUENCE [LARGE SCALE GENOMIC DNA]</scope>
    <source>
        <strain evidence="14">NRRL Y-1933</strain>
    </source>
</reference>
<evidence type="ECO:0000256" key="7">
    <source>
        <dbReference type="ARBA" id="ARBA00023242"/>
    </source>
</evidence>
<dbReference type="GO" id="GO:0006405">
    <property type="term" value="P:RNA export from nucleus"/>
    <property type="evidence" value="ECO:0007669"/>
    <property type="project" value="TreeGrafter"/>
</dbReference>
<dbReference type="PANTHER" id="PTHR31431:SF1">
    <property type="entry name" value="NUCLEOPORIN NUP188"/>
    <property type="match status" value="1"/>
</dbReference>
<dbReference type="Pfam" id="PF21093">
    <property type="entry name" value="Nup188_N-subdom_III"/>
    <property type="match status" value="1"/>
</dbReference>
<evidence type="ECO:0000259" key="11">
    <source>
        <dbReference type="Pfam" id="PF18378"/>
    </source>
</evidence>
<gene>
    <name evidence="13" type="ORF">HYPBUDRAFT_102407</name>
</gene>